<keyword evidence="6" id="KW-1185">Reference proteome</keyword>
<dbReference type="InterPro" id="IPR036388">
    <property type="entry name" value="WH-like_DNA-bd_sf"/>
</dbReference>
<dbReference type="Gene3D" id="1.10.10.10">
    <property type="entry name" value="Winged helix-like DNA-binding domain superfamily/Winged helix DNA-binding domain"/>
    <property type="match status" value="1"/>
</dbReference>
<dbReference type="CDD" id="cd00038">
    <property type="entry name" value="CAP_ED"/>
    <property type="match status" value="1"/>
</dbReference>
<dbReference type="InterPro" id="IPR000595">
    <property type="entry name" value="cNMP-bd_dom"/>
</dbReference>
<dbReference type="OrthoDB" id="8558412at2"/>
<dbReference type="GO" id="GO:0003700">
    <property type="term" value="F:DNA-binding transcription factor activity"/>
    <property type="evidence" value="ECO:0007669"/>
    <property type="project" value="TreeGrafter"/>
</dbReference>
<dbReference type="GO" id="GO:0003677">
    <property type="term" value="F:DNA binding"/>
    <property type="evidence" value="ECO:0007669"/>
    <property type="project" value="UniProtKB-KW"/>
</dbReference>
<evidence type="ECO:0000256" key="1">
    <source>
        <dbReference type="ARBA" id="ARBA00023015"/>
    </source>
</evidence>
<keyword evidence="3" id="KW-0804">Transcription</keyword>
<keyword evidence="1" id="KW-0805">Transcription regulation</keyword>
<dbReference type="Proteomes" id="UP000187526">
    <property type="component" value="Unassembled WGS sequence"/>
</dbReference>
<dbReference type="EMBL" id="MTHD01000001">
    <property type="protein sequence ID" value="OMG56396.1"/>
    <property type="molecule type" value="Genomic_DNA"/>
</dbReference>
<comment type="caution">
    <text evidence="5">The sequence shown here is derived from an EMBL/GenBank/DDBJ whole genome shotgun (WGS) entry which is preliminary data.</text>
</comment>
<sequence length="224" mass="25086">MKNAEELLRTSQWGQALSEEEMQRALAGTMERSYAAGAFICMKGEPVSHWMGIVDGLGKMASHWTSGKTTSLTGISTGGWFGEGSLLKEEPRRYDVMAIRETRVAFMNRATFLWLLDHSIPFNRYMIAQLNERLGQFIGMMENERMLDIDTRIARVLAALFNPVLYPGTNRLLQISQEELGYLAGVSRQRANQGLKVLEEAGLVRSEYGGINVIDLDGLRSFGD</sequence>
<dbReference type="PROSITE" id="PS50042">
    <property type="entry name" value="CNMP_BINDING_3"/>
    <property type="match status" value="1"/>
</dbReference>
<keyword evidence="2" id="KW-0238">DNA-binding</keyword>
<dbReference type="STRING" id="418702.BJN45_01915"/>
<protein>
    <submittedName>
        <fullName evidence="5">Crp/Fnr family transcriptional regulator</fullName>
    </submittedName>
</protein>
<dbReference type="InterPro" id="IPR012318">
    <property type="entry name" value="HTH_CRP"/>
</dbReference>
<dbReference type="AlphaFoldDB" id="A0A1R1IC95"/>
<dbReference type="PANTHER" id="PTHR24567">
    <property type="entry name" value="CRP FAMILY TRANSCRIPTIONAL REGULATORY PROTEIN"/>
    <property type="match status" value="1"/>
</dbReference>
<dbReference type="InterPro" id="IPR036390">
    <property type="entry name" value="WH_DNA-bd_sf"/>
</dbReference>
<reference evidence="5 6" key="1">
    <citation type="submission" date="2016-10" db="EMBL/GenBank/DDBJ databases">
        <title>Alkaliphiles isolated from bioreactors.</title>
        <authorList>
            <person name="Salah Z."/>
            <person name="Rout S.P."/>
            <person name="Humphreys P.N."/>
        </authorList>
    </citation>
    <scope>NUCLEOTIDE SEQUENCE [LARGE SCALE GENOMIC DNA]</scope>
    <source>
        <strain evidence="5 6">ZS02</strain>
    </source>
</reference>
<feature type="domain" description="Cyclic nucleotide-binding" evidence="4">
    <location>
        <begin position="13"/>
        <end position="133"/>
    </location>
</feature>
<dbReference type="SUPFAM" id="SSF46785">
    <property type="entry name" value="Winged helix' DNA-binding domain"/>
    <property type="match status" value="1"/>
</dbReference>
<dbReference type="InterPro" id="IPR018490">
    <property type="entry name" value="cNMP-bd_dom_sf"/>
</dbReference>
<evidence type="ECO:0000259" key="4">
    <source>
        <dbReference type="PROSITE" id="PS50042"/>
    </source>
</evidence>
<evidence type="ECO:0000256" key="3">
    <source>
        <dbReference type="ARBA" id="ARBA00023163"/>
    </source>
</evidence>
<dbReference type="SUPFAM" id="SSF51206">
    <property type="entry name" value="cAMP-binding domain-like"/>
    <property type="match status" value="1"/>
</dbReference>
<proteinExistence type="predicted"/>
<dbReference type="SMART" id="SM00100">
    <property type="entry name" value="cNMP"/>
    <property type="match status" value="1"/>
</dbReference>
<evidence type="ECO:0000313" key="5">
    <source>
        <dbReference type="EMBL" id="OMG56396.1"/>
    </source>
</evidence>
<evidence type="ECO:0000313" key="6">
    <source>
        <dbReference type="Proteomes" id="UP000187526"/>
    </source>
</evidence>
<dbReference type="GO" id="GO:0005829">
    <property type="term" value="C:cytosol"/>
    <property type="evidence" value="ECO:0007669"/>
    <property type="project" value="TreeGrafter"/>
</dbReference>
<dbReference type="Pfam" id="PF00027">
    <property type="entry name" value="cNMP_binding"/>
    <property type="match status" value="1"/>
</dbReference>
<evidence type="ECO:0000256" key="2">
    <source>
        <dbReference type="ARBA" id="ARBA00023125"/>
    </source>
</evidence>
<organism evidence="5 6">
    <name type="scientific">Azonexus hydrophilus</name>
    <dbReference type="NCBI Taxonomy" id="418702"/>
    <lineage>
        <taxon>Bacteria</taxon>
        <taxon>Pseudomonadati</taxon>
        <taxon>Pseudomonadota</taxon>
        <taxon>Betaproteobacteria</taxon>
        <taxon>Rhodocyclales</taxon>
        <taxon>Azonexaceae</taxon>
        <taxon>Azonexus</taxon>
    </lineage>
</organism>
<name>A0A1R1IC95_9RHOO</name>
<dbReference type="Pfam" id="PF13545">
    <property type="entry name" value="HTH_Crp_2"/>
    <property type="match status" value="1"/>
</dbReference>
<gene>
    <name evidence="5" type="ORF">BJN45_01915</name>
</gene>
<accession>A0A1R1IC95</accession>
<dbReference type="InterPro" id="IPR050397">
    <property type="entry name" value="Env_Response_Regulators"/>
</dbReference>
<dbReference type="PANTHER" id="PTHR24567:SF68">
    <property type="entry name" value="DNA-BINDING TRANSCRIPTIONAL DUAL REGULATOR CRP"/>
    <property type="match status" value="1"/>
</dbReference>
<dbReference type="RefSeq" id="WP_076091510.1">
    <property type="nucleotide sequence ID" value="NZ_MTHD01000001.1"/>
</dbReference>
<dbReference type="InterPro" id="IPR014710">
    <property type="entry name" value="RmlC-like_jellyroll"/>
</dbReference>
<dbReference type="Gene3D" id="2.60.120.10">
    <property type="entry name" value="Jelly Rolls"/>
    <property type="match status" value="1"/>
</dbReference>